<dbReference type="EMBL" id="JBHOMY010000022">
    <property type="protein sequence ID" value="MFC1456767.1"/>
    <property type="molecule type" value="Genomic_DNA"/>
</dbReference>
<protein>
    <submittedName>
        <fullName evidence="2">Uncharacterized protein</fullName>
    </submittedName>
</protein>
<feature type="coiled-coil region" evidence="1">
    <location>
        <begin position="524"/>
        <end position="558"/>
    </location>
</feature>
<accession>A0ABV6Y6V7</accession>
<evidence type="ECO:0000313" key="3">
    <source>
        <dbReference type="Proteomes" id="UP001593940"/>
    </source>
</evidence>
<evidence type="ECO:0000256" key="1">
    <source>
        <dbReference type="SAM" id="Coils"/>
    </source>
</evidence>
<gene>
    <name evidence="2" type="ORF">ACETIH_08575</name>
</gene>
<sequence>MRLSLPRRLTTAVLIGGGLYGLLSPSLAQEFSLDGFRTCAKADNGNHYCKTSASANWQRVPVEFYNRFKQAEAEAAAGGASGQSKEMQEIADFLNDISQYLKDRTAAGGSPPNLAEIAKAAVSTKAAVDSQNLAEARKGRKALEAFFKNDATFGVFMKSLADERQQALDRRISEAALEASKNVTFIESYVAGNILSPHTADLTKFGEQFAKALKERSLNGLNRANNEFSRFIDTKNLKDDYQSVMVAWTEKNTPKTTEDPQTALARQLGITERTRFLIDGDNEELIFLYNTASGRIVKSLKGDLVFKDRNPSICFAQDRSVERIKDLERLTMAQIQRQELDIQGVRIAQEACPINGMEGYDVIVFQRIGLLSQAPGYVTSVVRKVETTFGRLASIPGPEVVRALQNEVLSSAALEAQILNGKSSGFGLVFTNPSQGRICQTVFDDPEAHRIAVLGKTSTVFNVSTDAITFAKTSLDDALADFQTRKCNAIYASATDLAEIVKTLKRERLDYVVAPMWVDPLEIKAVLQAEANQMANTMAKEEEARKALQQEATILKQRALDEAAKRENIERDMQARNRSFARAAQDRISGIVDTFIAEVKASGDKRGDGVSGKAAEIFPGFVREYKQAIRDRWELETKTYAVEDFGDADWNRRKVEAVIVRAEFVLQNRPLGRRDEVCFLLAAVVDAEFSYLRDAMTLPCKDSEDEVKRWQVGSKFSSRWRAAAN</sequence>
<comment type="caution">
    <text evidence="2">The sequence shown here is derived from an EMBL/GenBank/DDBJ whole genome shotgun (WGS) entry which is preliminary data.</text>
</comment>
<dbReference type="Proteomes" id="UP001593940">
    <property type="component" value="Unassembled WGS sequence"/>
</dbReference>
<keyword evidence="1" id="KW-0175">Coiled coil</keyword>
<proteinExistence type="predicted"/>
<reference evidence="2 3" key="1">
    <citation type="submission" date="2024-09" db="EMBL/GenBank/DDBJ databases">
        <title>Nodulacao em especies de Leguminosae Basais da Amazonia e Caracterizacao dos Rizobios e Bacterias Associadas aos Nodulos.</title>
        <authorList>
            <person name="Jambeiro I.C.A."/>
            <person name="Lopes I.S."/>
            <person name="Aguiar E.R.G.R."/>
            <person name="Santos A.F.J."/>
            <person name="Dos Santos J.M.F."/>
            <person name="Gross E."/>
        </authorList>
    </citation>
    <scope>NUCLEOTIDE SEQUENCE [LARGE SCALE GENOMIC DNA]</scope>
    <source>
        <strain evidence="2 3">BRUESC1165</strain>
    </source>
</reference>
<organism evidence="2 3">
    <name type="scientific">Microvirga arabica</name>
    <dbReference type="NCBI Taxonomy" id="1128671"/>
    <lineage>
        <taxon>Bacteria</taxon>
        <taxon>Pseudomonadati</taxon>
        <taxon>Pseudomonadota</taxon>
        <taxon>Alphaproteobacteria</taxon>
        <taxon>Hyphomicrobiales</taxon>
        <taxon>Methylobacteriaceae</taxon>
        <taxon>Microvirga</taxon>
    </lineage>
</organism>
<name>A0ABV6Y6V7_9HYPH</name>
<dbReference type="RefSeq" id="WP_377029412.1">
    <property type="nucleotide sequence ID" value="NZ_JBHOMY010000022.1"/>
</dbReference>
<evidence type="ECO:0000313" key="2">
    <source>
        <dbReference type="EMBL" id="MFC1456767.1"/>
    </source>
</evidence>
<keyword evidence="3" id="KW-1185">Reference proteome</keyword>